<feature type="signal peptide" evidence="4">
    <location>
        <begin position="1"/>
        <end position="22"/>
    </location>
</feature>
<sequence>MKFSFRYIFFAFFLSYSTQVLAQEEFIWLDPNRDTEERIDALLKAMTLEEKATQMIDQSKGIPRLQVPEYNWWNEALHGVARNGRATVFPQAIGLASTFDRDLLFRISTAIGAEARAKFLVAQEMNNRSKYAGLTFWSPNVNIYRDPRWGRGQETYGEDPYLSGQMGLNFVKGLQGDHPKYLQAAACAKHFAVHSGPEEDRHIFDAVPTIQDLNETYLPAFEVLVKEAKVETVMGAYNRVFGDPACGSAILLKDILRDKWEFEGHVVSDCGAIYDFFANHKTHSNAVEATAAAINAGTDLNCGSIYDKNVVAAVEQGLLSEKIVDNRLKNLLQTRFKLGLFDPVDMNPYNNVSPDTVECKSHRQLAYEAALKSVVLLKNEKNVLPLKKDIRTLYVLGPNANSGEVLLGNYYGVSANQTNILEGIVSKVSLGTSVNYKQGILLDRPNVNPIDWTTGAAASADACIAVMGISGLLEGEEGEALASSTKGDRLDINLPKNQIDYLRKIKSKNKNNPLIVVLTGGSPMALPELEEIADAILFAWYPGQEGGEAIADIIFGEASPSAKLPITFPKSLDQLPTYDDYNMIGRTYRYMNEDPLYPFGFGLSYVDFEFSSISIKDQAYKSSENIEVELTVTNKGTLKAEEVIQLYISDYPVKFKAPNHSLKDFQRLSLEAGESRKIAFTVTPEMRQVINEKGEKIVPKGLIKITVGNSAPLKRSIELGAKLQTAQVKLK</sequence>
<evidence type="ECO:0000256" key="1">
    <source>
        <dbReference type="ARBA" id="ARBA00005336"/>
    </source>
</evidence>
<protein>
    <submittedName>
        <fullName evidence="6">Beta-glucosidase</fullName>
    </submittedName>
</protein>
<accession>A0A315YY62</accession>
<dbReference type="GO" id="GO:0009044">
    <property type="term" value="F:xylan 1,4-beta-xylosidase activity"/>
    <property type="evidence" value="ECO:0007669"/>
    <property type="project" value="InterPro"/>
</dbReference>
<evidence type="ECO:0000256" key="3">
    <source>
        <dbReference type="ARBA" id="ARBA00022801"/>
    </source>
</evidence>
<dbReference type="InterPro" id="IPR036962">
    <property type="entry name" value="Glyco_hydro_3_N_sf"/>
</dbReference>
<evidence type="ECO:0000259" key="5">
    <source>
        <dbReference type="SMART" id="SM01217"/>
    </source>
</evidence>
<dbReference type="InterPro" id="IPR044993">
    <property type="entry name" value="BXL"/>
</dbReference>
<dbReference type="Pfam" id="PF01915">
    <property type="entry name" value="Glyco_hydro_3_C"/>
    <property type="match status" value="1"/>
</dbReference>
<dbReference type="EMBL" id="QGDO01000010">
    <property type="protein sequence ID" value="PWJ35003.1"/>
    <property type="molecule type" value="Genomic_DNA"/>
</dbReference>
<dbReference type="Gene3D" id="3.40.50.1700">
    <property type="entry name" value="Glycoside hydrolase family 3 C-terminal domain"/>
    <property type="match status" value="1"/>
</dbReference>
<evidence type="ECO:0000256" key="4">
    <source>
        <dbReference type="SAM" id="SignalP"/>
    </source>
</evidence>
<dbReference type="Proteomes" id="UP000245535">
    <property type="component" value="Unassembled WGS sequence"/>
</dbReference>
<dbReference type="InterPro" id="IPR036881">
    <property type="entry name" value="Glyco_hydro_3_C_sf"/>
</dbReference>
<dbReference type="OrthoDB" id="9805821at2"/>
<dbReference type="PANTHER" id="PTHR42721:SF3">
    <property type="entry name" value="BETA-D-XYLOSIDASE 5-RELATED"/>
    <property type="match status" value="1"/>
</dbReference>
<dbReference type="SUPFAM" id="SSF51445">
    <property type="entry name" value="(Trans)glycosidases"/>
    <property type="match status" value="1"/>
</dbReference>
<comment type="caution">
    <text evidence="6">The sequence shown here is derived from an EMBL/GenBank/DDBJ whole genome shotgun (WGS) entry which is preliminary data.</text>
</comment>
<dbReference type="PANTHER" id="PTHR42721">
    <property type="entry name" value="SUGAR HYDROLASE-RELATED"/>
    <property type="match status" value="1"/>
</dbReference>
<dbReference type="AlphaFoldDB" id="A0A315YY62"/>
<dbReference type="GO" id="GO:0046556">
    <property type="term" value="F:alpha-L-arabinofuranosidase activity"/>
    <property type="evidence" value="ECO:0007669"/>
    <property type="project" value="TreeGrafter"/>
</dbReference>
<dbReference type="InterPro" id="IPR001764">
    <property type="entry name" value="Glyco_hydro_3_N"/>
</dbReference>
<organism evidence="6 7">
    <name type="scientific">Sediminitomix flava</name>
    <dbReference type="NCBI Taxonomy" id="379075"/>
    <lineage>
        <taxon>Bacteria</taxon>
        <taxon>Pseudomonadati</taxon>
        <taxon>Bacteroidota</taxon>
        <taxon>Cytophagia</taxon>
        <taxon>Cytophagales</taxon>
        <taxon>Flammeovirgaceae</taxon>
        <taxon>Sediminitomix</taxon>
    </lineage>
</organism>
<dbReference type="InterPro" id="IPR017853">
    <property type="entry name" value="GH"/>
</dbReference>
<evidence type="ECO:0000256" key="2">
    <source>
        <dbReference type="ARBA" id="ARBA00022729"/>
    </source>
</evidence>
<dbReference type="PRINTS" id="PR00133">
    <property type="entry name" value="GLHYDRLASE3"/>
</dbReference>
<feature type="domain" description="Fibronectin type III-like" evidence="5">
    <location>
        <begin position="642"/>
        <end position="711"/>
    </location>
</feature>
<dbReference type="Gene3D" id="2.60.40.10">
    <property type="entry name" value="Immunoglobulins"/>
    <property type="match status" value="1"/>
</dbReference>
<name>A0A315YY62_SEDFL</name>
<evidence type="ECO:0000313" key="7">
    <source>
        <dbReference type="Proteomes" id="UP000245535"/>
    </source>
</evidence>
<keyword evidence="2 4" id="KW-0732">Signal</keyword>
<keyword evidence="7" id="KW-1185">Reference proteome</keyword>
<dbReference type="GO" id="GO:0031222">
    <property type="term" value="P:arabinan catabolic process"/>
    <property type="evidence" value="ECO:0007669"/>
    <property type="project" value="TreeGrafter"/>
</dbReference>
<dbReference type="Pfam" id="PF14310">
    <property type="entry name" value="Fn3-like"/>
    <property type="match status" value="1"/>
</dbReference>
<dbReference type="Gene3D" id="3.20.20.300">
    <property type="entry name" value="Glycoside hydrolase, family 3, N-terminal domain"/>
    <property type="match status" value="1"/>
</dbReference>
<keyword evidence="3" id="KW-0378">Hydrolase</keyword>
<dbReference type="SUPFAM" id="SSF52279">
    <property type="entry name" value="Beta-D-glucan exohydrolase, C-terminal domain"/>
    <property type="match status" value="1"/>
</dbReference>
<dbReference type="InterPro" id="IPR002772">
    <property type="entry name" value="Glyco_hydro_3_C"/>
</dbReference>
<dbReference type="RefSeq" id="WP_109622765.1">
    <property type="nucleotide sequence ID" value="NZ_QGDO01000010.1"/>
</dbReference>
<dbReference type="InterPro" id="IPR026891">
    <property type="entry name" value="Fn3-like"/>
</dbReference>
<feature type="chain" id="PRO_5016391731" evidence="4">
    <location>
        <begin position="23"/>
        <end position="731"/>
    </location>
</feature>
<gene>
    <name evidence="6" type="ORF">BC781_11044</name>
</gene>
<reference evidence="6 7" key="1">
    <citation type="submission" date="2018-03" db="EMBL/GenBank/DDBJ databases">
        <title>Genomic Encyclopedia of Archaeal and Bacterial Type Strains, Phase II (KMG-II): from individual species to whole genera.</title>
        <authorList>
            <person name="Goeker M."/>
        </authorList>
    </citation>
    <scope>NUCLEOTIDE SEQUENCE [LARGE SCALE GENOMIC DNA]</scope>
    <source>
        <strain evidence="6 7">DSM 28229</strain>
    </source>
</reference>
<dbReference type="Pfam" id="PF00933">
    <property type="entry name" value="Glyco_hydro_3"/>
    <property type="match status" value="1"/>
</dbReference>
<proteinExistence type="inferred from homology"/>
<comment type="similarity">
    <text evidence="1">Belongs to the glycosyl hydrolase 3 family.</text>
</comment>
<dbReference type="SMART" id="SM01217">
    <property type="entry name" value="Fn3_like"/>
    <property type="match status" value="1"/>
</dbReference>
<dbReference type="GO" id="GO:0045493">
    <property type="term" value="P:xylan catabolic process"/>
    <property type="evidence" value="ECO:0007669"/>
    <property type="project" value="InterPro"/>
</dbReference>
<evidence type="ECO:0000313" key="6">
    <source>
        <dbReference type="EMBL" id="PWJ35003.1"/>
    </source>
</evidence>
<dbReference type="InterPro" id="IPR013783">
    <property type="entry name" value="Ig-like_fold"/>
</dbReference>